<evidence type="ECO:0000313" key="4">
    <source>
        <dbReference type="Proteomes" id="UP000230233"/>
    </source>
</evidence>
<dbReference type="Proteomes" id="UP000230233">
    <property type="component" value="Chromosome I"/>
</dbReference>
<dbReference type="Pfam" id="PF01549">
    <property type="entry name" value="ShK"/>
    <property type="match status" value="2"/>
</dbReference>
<feature type="domain" description="ShKT" evidence="2">
    <location>
        <begin position="157"/>
        <end position="198"/>
    </location>
</feature>
<sequence length="198" mass="21522">MAFLPVSFNAWLDANVEGWRTENLDGVNERLANWGPIQLSTANNVIIYGVVRVSAATVLVVCEIYPPEECGKSTIIVRFVYVVVEEAPSHSTGVPSLLPTAHQHVDSVTMEDMSMDCGNDISICNAVGMQDFVNQYCQRTCQRCGNTNAASTGTGTCTSFIADTSASCRAWATNGFCTNTFYTAAQRRVYCATTCRIC</sequence>
<dbReference type="Gene3D" id="1.10.10.1940">
    <property type="match status" value="1"/>
</dbReference>
<dbReference type="PANTHER" id="PTHR21724:SF93">
    <property type="entry name" value="SHKT DOMAIN-CONTAINING PROTEIN"/>
    <property type="match status" value="1"/>
</dbReference>
<dbReference type="PANTHER" id="PTHR21724">
    <property type="entry name" value="SHKT DOMAIN-CONTAINING PROTEIN"/>
    <property type="match status" value="1"/>
</dbReference>
<protein>
    <recommendedName>
        <fullName evidence="2">ShKT domain-containing protein</fullName>
    </recommendedName>
</protein>
<proteinExistence type="predicted"/>
<keyword evidence="4" id="KW-1185">Reference proteome</keyword>
<dbReference type="STRING" id="1611254.A0A2G5VMZ3"/>
<comment type="caution">
    <text evidence="3">The sequence shown here is derived from an EMBL/GenBank/DDBJ whole genome shotgun (WGS) entry which is preliminary data.</text>
</comment>
<dbReference type="SMART" id="SM00254">
    <property type="entry name" value="ShKT"/>
    <property type="match status" value="2"/>
</dbReference>
<comment type="caution">
    <text evidence="1">Lacks conserved residue(s) required for the propagation of feature annotation.</text>
</comment>
<organism evidence="3 4">
    <name type="scientific">Caenorhabditis nigoni</name>
    <dbReference type="NCBI Taxonomy" id="1611254"/>
    <lineage>
        <taxon>Eukaryota</taxon>
        <taxon>Metazoa</taxon>
        <taxon>Ecdysozoa</taxon>
        <taxon>Nematoda</taxon>
        <taxon>Chromadorea</taxon>
        <taxon>Rhabditida</taxon>
        <taxon>Rhabditina</taxon>
        <taxon>Rhabditomorpha</taxon>
        <taxon>Rhabditoidea</taxon>
        <taxon>Rhabditidae</taxon>
        <taxon>Peloderinae</taxon>
        <taxon>Caenorhabditis</taxon>
    </lineage>
</organism>
<evidence type="ECO:0000313" key="3">
    <source>
        <dbReference type="EMBL" id="PIC53138.1"/>
    </source>
</evidence>
<dbReference type="PROSITE" id="PS51670">
    <property type="entry name" value="SHKT"/>
    <property type="match status" value="1"/>
</dbReference>
<evidence type="ECO:0000259" key="2">
    <source>
        <dbReference type="PROSITE" id="PS51670"/>
    </source>
</evidence>
<evidence type="ECO:0000256" key="1">
    <source>
        <dbReference type="PROSITE-ProRule" id="PRU01005"/>
    </source>
</evidence>
<accession>A0A2G5VMZ3</accession>
<name>A0A2G5VMZ3_9PELO</name>
<dbReference type="InterPro" id="IPR003582">
    <property type="entry name" value="ShKT_dom"/>
</dbReference>
<dbReference type="EMBL" id="PDUG01000001">
    <property type="protein sequence ID" value="PIC53138.1"/>
    <property type="molecule type" value="Genomic_DNA"/>
</dbReference>
<gene>
    <name evidence="3" type="primary">Cnig_chr_I.g2965</name>
    <name evidence="3" type="ORF">B9Z55_002965</name>
</gene>
<dbReference type="OrthoDB" id="5832750at2759"/>
<dbReference type="AlphaFoldDB" id="A0A2G5VMZ3"/>
<reference evidence="4" key="1">
    <citation type="submission" date="2017-10" db="EMBL/GenBank/DDBJ databases">
        <title>Rapid genome shrinkage in a self-fertile nematode reveals novel sperm competition proteins.</title>
        <authorList>
            <person name="Yin D."/>
            <person name="Schwarz E.M."/>
            <person name="Thomas C.G."/>
            <person name="Felde R.L."/>
            <person name="Korf I.F."/>
            <person name="Cutter A.D."/>
            <person name="Schartner C.M."/>
            <person name="Ralston E.J."/>
            <person name="Meyer B.J."/>
            <person name="Haag E.S."/>
        </authorList>
    </citation>
    <scope>NUCLEOTIDE SEQUENCE [LARGE SCALE GENOMIC DNA]</scope>
    <source>
        <strain evidence="4">JU1422</strain>
    </source>
</reference>